<evidence type="ECO:0000256" key="1">
    <source>
        <dbReference type="SAM" id="SignalP"/>
    </source>
</evidence>
<dbReference type="AlphaFoldDB" id="A0A9Q4GI79"/>
<dbReference type="Gene3D" id="1.20.144.10">
    <property type="entry name" value="Phosphatidic acid phosphatase type 2/haloperoxidase"/>
    <property type="match status" value="1"/>
</dbReference>
<dbReference type="EMBL" id="JAPMKV010000003">
    <property type="protein sequence ID" value="MCX7444938.1"/>
    <property type="molecule type" value="Genomic_DNA"/>
</dbReference>
<dbReference type="Proteomes" id="UP001071478">
    <property type="component" value="Unassembled WGS sequence"/>
</dbReference>
<feature type="signal peptide" evidence="1">
    <location>
        <begin position="1"/>
        <end position="28"/>
    </location>
</feature>
<dbReference type="SMART" id="SM00014">
    <property type="entry name" value="acidPPc"/>
    <property type="match status" value="1"/>
</dbReference>
<name>A0A9Q4GI79_9CORY</name>
<reference evidence="4" key="1">
    <citation type="submission" date="2022-11" db="EMBL/GenBank/DDBJ databases">
        <title>Corynebacterium sp. isolated from Penguins.</title>
        <authorList>
            <person name="Sedlar K."/>
            <person name="Svec P."/>
        </authorList>
    </citation>
    <scope>NUCLEOTIDE SEQUENCE</scope>
    <source>
        <strain evidence="3">P7003</strain>
        <strain evidence="4">P7374</strain>
    </source>
</reference>
<dbReference type="Proteomes" id="UP001081709">
    <property type="component" value="Unassembled WGS sequence"/>
</dbReference>
<protein>
    <submittedName>
        <fullName evidence="4">Phosphatase PAP2 family protein</fullName>
    </submittedName>
</protein>
<dbReference type="InterPro" id="IPR001011">
    <property type="entry name" value="Acid_Pase_classA_bac"/>
</dbReference>
<organism evidence="4 5">
    <name type="scientific">Corynebacterium pygosceleis</name>
    <dbReference type="NCBI Taxonomy" id="2800406"/>
    <lineage>
        <taxon>Bacteria</taxon>
        <taxon>Bacillati</taxon>
        <taxon>Actinomycetota</taxon>
        <taxon>Actinomycetes</taxon>
        <taxon>Mycobacteriales</taxon>
        <taxon>Corynebacteriaceae</taxon>
        <taxon>Corynebacterium</taxon>
    </lineage>
</organism>
<feature type="chain" id="PRO_5040423541" evidence="1">
    <location>
        <begin position="29"/>
        <end position="410"/>
    </location>
</feature>
<dbReference type="Pfam" id="PF01569">
    <property type="entry name" value="PAP2"/>
    <property type="match status" value="1"/>
</dbReference>
<evidence type="ECO:0000313" key="5">
    <source>
        <dbReference type="Proteomes" id="UP001071478"/>
    </source>
</evidence>
<dbReference type="RefSeq" id="WP_248167825.1">
    <property type="nucleotide sequence ID" value="NZ_JALNJA010000002.1"/>
</dbReference>
<evidence type="ECO:0000313" key="3">
    <source>
        <dbReference type="EMBL" id="MCX7444938.1"/>
    </source>
</evidence>
<evidence type="ECO:0000313" key="6">
    <source>
        <dbReference type="Proteomes" id="UP001081709"/>
    </source>
</evidence>
<dbReference type="GO" id="GO:0030288">
    <property type="term" value="C:outer membrane-bounded periplasmic space"/>
    <property type="evidence" value="ECO:0007669"/>
    <property type="project" value="InterPro"/>
</dbReference>
<dbReference type="SUPFAM" id="SSF48317">
    <property type="entry name" value="Acid phosphatase/Vanadium-dependent haloperoxidase"/>
    <property type="match status" value="1"/>
</dbReference>
<dbReference type="EMBL" id="JAPMKU010000002">
    <property type="protein sequence ID" value="MCX7468138.1"/>
    <property type="molecule type" value="Genomic_DNA"/>
</dbReference>
<gene>
    <name evidence="3" type="ORF">OS125_06715</name>
    <name evidence="4" type="ORF">OS129_04480</name>
</gene>
<feature type="domain" description="Phosphatidic acid phosphatase type 2/haloperoxidase" evidence="2">
    <location>
        <begin position="160"/>
        <end position="275"/>
    </location>
</feature>
<keyword evidence="6" id="KW-1185">Reference proteome</keyword>
<accession>A0A9Q4GI79</accession>
<dbReference type="InterPro" id="IPR036938">
    <property type="entry name" value="PAP2/HPO_sf"/>
</dbReference>
<comment type="caution">
    <text evidence="4">The sequence shown here is derived from an EMBL/GenBank/DDBJ whole genome shotgun (WGS) entry which is preliminary data.</text>
</comment>
<evidence type="ECO:0000259" key="2">
    <source>
        <dbReference type="SMART" id="SM00014"/>
    </source>
</evidence>
<evidence type="ECO:0000313" key="4">
    <source>
        <dbReference type="EMBL" id="MCX7468138.1"/>
    </source>
</evidence>
<dbReference type="InterPro" id="IPR000326">
    <property type="entry name" value="PAP2/HPO"/>
</dbReference>
<dbReference type="GO" id="GO:0003993">
    <property type="term" value="F:acid phosphatase activity"/>
    <property type="evidence" value="ECO:0007669"/>
    <property type="project" value="InterPro"/>
</dbReference>
<proteinExistence type="predicted"/>
<dbReference type="PANTHER" id="PTHR14969">
    <property type="entry name" value="SPHINGOSINE-1-PHOSPHATE PHOSPHOHYDROLASE"/>
    <property type="match status" value="1"/>
</dbReference>
<dbReference type="PANTHER" id="PTHR14969:SF13">
    <property type="entry name" value="AT30094P"/>
    <property type="match status" value="1"/>
</dbReference>
<dbReference type="CDD" id="cd03397">
    <property type="entry name" value="PAP2_acid_phosphatase"/>
    <property type="match status" value="1"/>
</dbReference>
<sequence length="410" mass="43824">MSYHRHVATVGAAVAVTLASVCAQPAQAVDLPSIPAQLPGQEAPVQHDGAPVPVPFGPQDYVGYISDISSHPHGIYLDVIDSFAELRENPDVMNSNLEQVIAINNAAAGNPWRTRRAQADARADRDGILHPVADALGPDLAVHFRAALAENRLPKTRMLLGGGWFARAGGPASSTFIEKEIFANPRPFVVAPDRVTRYTAPDRDFYSTSKSFPSGHTNQATWATTLLALMLPEFGPQILARGSEAGENRMVMGVHYPLDVIGGRMTGTAAAADRWNDPKMRANLRAAAEEIRAELEWRCGGTLAECAARGGAYSADPVGEYTRRMNYGFTPVGDTSAPMVVPQAAPDLLLGAFPELSYAQRAEILRQTAGPAGMPLDKRGERGSWQRLNLAAAMAAEVTVTPDGGVRVRG</sequence>
<keyword evidence="1" id="KW-0732">Signal</keyword>